<proteinExistence type="predicted"/>
<feature type="compositionally biased region" description="Gly residues" evidence="1">
    <location>
        <begin position="458"/>
        <end position="467"/>
    </location>
</feature>
<feature type="compositionally biased region" description="Basic and acidic residues" evidence="1">
    <location>
        <begin position="407"/>
        <end position="422"/>
    </location>
</feature>
<organism evidence="3 4">
    <name type="scientific">Steinernema glaseri</name>
    <dbReference type="NCBI Taxonomy" id="37863"/>
    <lineage>
        <taxon>Eukaryota</taxon>
        <taxon>Metazoa</taxon>
        <taxon>Ecdysozoa</taxon>
        <taxon>Nematoda</taxon>
        <taxon>Chromadorea</taxon>
        <taxon>Rhabditida</taxon>
        <taxon>Tylenchina</taxon>
        <taxon>Panagrolaimomorpha</taxon>
        <taxon>Strongyloidoidea</taxon>
        <taxon>Steinernematidae</taxon>
        <taxon>Steinernema</taxon>
    </lineage>
</organism>
<protein>
    <submittedName>
        <fullName evidence="4">CID domain-containing protein</fullName>
    </submittedName>
</protein>
<dbReference type="WBParaSite" id="L893_g18370.t1">
    <property type="protein sequence ID" value="L893_g18370.t1"/>
    <property type="gene ID" value="L893_g18370"/>
</dbReference>
<evidence type="ECO:0000256" key="1">
    <source>
        <dbReference type="SAM" id="MobiDB-lite"/>
    </source>
</evidence>
<accession>A0A1I7YP29</accession>
<dbReference type="InterPro" id="IPR006569">
    <property type="entry name" value="CID_dom"/>
</dbReference>
<evidence type="ECO:0000313" key="3">
    <source>
        <dbReference type="Proteomes" id="UP000095287"/>
    </source>
</evidence>
<dbReference type="SUPFAM" id="SSF48464">
    <property type="entry name" value="ENTH/VHS domain"/>
    <property type="match status" value="1"/>
</dbReference>
<sequence>MSSSTDEFLQKRLESIKNTPDSIQTIALWVRHRRGSLPAITRVWTHVYKSSDDTRRLALFYLINELCQSTKMKEKTDLFTSSFFEPIVTAISISKSGDELLRGIKRVIGLFEERKIFSKEEIARMRAAQESETLADFNPGCLAAEVDGYKNSTLITFKGQKLLAHEDFSFTKHLKPKIIDKKEGAQTLEEMNTCMQRAQAFTKKCDEHSERAASLLSYVETAKRYFNNHLRDVVVVEDAYRKYFAGIGLVRRELLEMKRTGVYPGATPPRDAPSPNPMDDPFATVMEYQPMNHQPVLRDSVETVDMEMDDDDNGTPSFGSMVYTPSRLIPTQPQSGNGVAHQNIYIPTPLGPSVSNYSAPPPPMQQFARTPAPPLYTPQQPHSGPTGVAMPYRPAPPKPQPAPQYDQSRRHSVEQRPRHENPPHSQPPPAKVPKMGNANAIPLGAGGPSTYAWRQRMSGGGEAGYGGHQKKSYGNDQGNAPRDYDRNANSRRYLDDRRQSGGRRY</sequence>
<dbReference type="Gene3D" id="1.25.40.90">
    <property type="match status" value="1"/>
</dbReference>
<dbReference type="SMART" id="SM00582">
    <property type="entry name" value="RPR"/>
    <property type="match status" value="1"/>
</dbReference>
<dbReference type="Pfam" id="PF04818">
    <property type="entry name" value="CID"/>
    <property type="match status" value="1"/>
</dbReference>
<feature type="region of interest" description="Disordered" evidence="1">
    <location>
        <begin position="307"/>
        <end position="505"/>
    </location>
</feature>
<feature type="compositionally biased region" description="Pro residues" evidence="1">
    <location>
        <begin position="393"/>
        <end position="402"/>
    </location>
</feature>
<feature type="domain" description="CID" evidence="2">
    <location>
        <begin position="1"/>
        <end position="133"/>
    </location>
</feature>
<dbReference type="Proteomes" id="UP000095287">
    <property type="component" value="Unplaced"/>
</dbReference>
<name>A0A1I7YP29_9BILA</name>
<reference evidence="4" key="1">
    <citation type="submission" date="2016-11" db="UniProtKB">
        <authorList>
            <consortium name="WormBaseParasite"/>
        </authorList>
    </citation>
    <scope>IDENTIFICATION</scope>
</reference>
<dbReference type="InterPro" id="IPR008942">
    <property type="entry name" value="ENTH_VHS"/>
</dbReference>
<keyword evidence="3" id="KW-1185">Reference proteome</keyword>
<evidence type="ECO:0000259" key="2">
    <source>
        <dbReference type="PROSITE" id="PS51391"/>
    </source>
</evidence>
<feature type="compositionally biased region" description="Basic and acidic residues" evidence="1">
    <location>
        <begin position="482"/>
        <end position="499"/>
    </location>
</feature>
<evidence type="ECO:0000313" key="4">
    <source>
        <dbReference type="WBParaSite" id="L893_g18370.t1"/>
    </source>
</evidence>
<dbReference type="PROSITE" id="PS51391">
    <property type="entry name" value="CID"/>
    <property type="match status" value="1"/>
</dbReference>
<dbReference type="AlphaFoldDB" id="A0A1I7YP29"/>